<organism evidence="11 12">
    <name type="scientific">Mytilus edulis</name>
    <name type="common">Blue mussel</name>
    <dbReference type="NCBI Taxonomy" id="6550"/>
    <lineage>
        <taxon>Eukaryota</taxon>
        <taxon>Metazoa</taxon>
        <taxon>Spiralia</taxon>
        <taxon>Lophotrochozoa</taxon>
        <taxon>Mollusca</taxon>
        <taxon>Bivalvia</taxon>
        <taxon>Autobranchia</taxon>
        <taxon>Pteriomorphia</taxon>
        <taxon>Mytilida</taxon>
        <taxon>Mytiloidea</taxon>
        <taxon>Mytilidae</taxon>
        <taxon>Mytilinae</taxon>
        <taxon>Mytilus</taxon>
    </lineage>
</organism>
<dbReference type="PANTHER" id="PTHR24240">
    <property type="entry name" value="OPSIN"/>
    <property type="match status" value="1"/>
</dbReference>
<dbReference type="InterPro" id="IPR050125">
    <property type="entry name" value="GPCR_opsins"/>
</dbReference>
<comment type="subcellular location">
    <subcellularLocation>
        <location evidence="1">Membrane</location>
        <topology evidence="1">Multi-pass membrane protein</topology>
    </subcellularLocation>
</comment>
<dbReference type="GO" id="GO:0004930">
    <property type="term" value="F:G protein-coupled receptor activity"/>
    <property type="evidence" value="ECO:0007669"/>
    <property type="project" value="UniProtKB-KW"/>
</dbReference>
<protein>
    <recommendedName>
        <fullName evidence="10">G-protein coupled receptors family 1 profile domain-containing protein</fullName>
    </recommendedName>
</protein>
<keyword evidence="2 9" id="KW-0812">Transmembrane</keyword>
<comment type="caution">
    <text evidence="11">The sequence shown here is derived from an EMBL/GenBank/DDBJ whole genome shotgun (WGS) entry which is preliminary data.</text>
</comment>
<gene>
    <name evidence="11" type="ORF">MEDL_20663</name>
</gene>
<keyword evidence="5 9" id="KW-0472">Membrane</keyword>
<dbReference type="Pfam" id="PF00001">
    <property type="entry name" value="7tm_1"/>
    <property type="match status" value="1"/>
</dbReference>
<feature type="transmembrane region" description="Helical" evidence="9">
    <location>
        <begin position="63"/>
        <end position="88"/>
    </location>
</feature>
<feature type="transmembrane region" description="Helical" evidence="9">
    <location>
        <begin position="184"/>
        <end position="206"/>
    </location>
</feature>
<accession>A0A8S3RI03</accession>
<dbReference type="EMBL" id="CAJPWZ010001046">
    <property type="protein sequence ID" value="CAG2206372.1"/>
    <property type="molecule type" value="Genomic_DNA"/>
</dbReference>
<proteinExistence type="predicted"/>
<dbReference type="AlphaFoldDB" id="A0A8S3RI03"/>
<name>A0A8S3RI03_MYTED</name>
<evidence type="ECO:0000256" key="7">
    <source>
        <dbReference type="ARBA" id="ARBA00023224"/>
    </source>
</evidence>
<keyword evidence="6" id="KW-0675">Receptor</keyword>
<dbReference type="InterPro" id="IPR000276">
    <property type="entry name" value="GPCR_Rhodpsn"/>
</dbReference>
<evidence type="ECO:0000313" key="11">
    <source>
        <dbReference type="EMBL" id="CAG2206372.1"/>
    </source>
</evidence>
<dbReference type="PRINTS" id="PR00237">
    <property type="entry name" value="GPCRRHODOPSN"/>
</dbReference>
<evidence type="ECO:0000256" key="8">
    <source>
        <dbReference type="SAM" id="MobiDB-lite"/>
    </source>
</evidence>
<dbReference type="Proteomes" id="UP000683360">
    <property type="component" value="Unassembled WGS sequence"/>
</dbReference>
<feature type="domain" description="G-protein coupled receptors family 1 profile" evidence="10">
    <location>
        <begin position="1"/>
        <end position="245"/>
    </location>
</feature>
<feature type="region of interest" description="Disordered" evidence="8">
    <location>
        <begin position="106"/>
        <end position="128"/>
    </location>
</feature>
<keyword evidence="4" id="KW-0297">G-protein coupled receptor</keyword>
<keyword evidence="12" id="KW-1185">Reference proteome</keyword>
<feature type="transmembrane region" description="Helical" evidence="9">
    <location>
        <begin position="226"/>
        <end position="248"/>
    </location>
</feature>
<keyword evidence="3 9" id="KW-1133">Transmembrane helix</keyword>
<evidence type="ECO:0000259" key="10">
    <source>
        <dbReference type="PROSITE" id="PS50262"/>
    </source>
</evidence>
<dbReference type="CDD" id="cd00637">
    <property type="entry name" value="7tm_classA_rhodopsin-like"/>
    <property type="match status" value="1"/>
</dbReference>
<evidence type="ECO:0000313" key="12">
    <source>
        <dbReference type="Proteomes" id="UP000683360"/>
    </source>
</evidence>
<dbReference type="SUPFAM" id="SSF81321">
    <property type="entry name" value="Family A G protein-coupled receptor-like"/>
    <property type="match status" value="1"/>
</dbReference>
<reference evidence="11" key="1">
    <citation type="submission" date="2021-03" db="EMBL/GenBank/DDBJ databases">
        <authorList>
            <person name="Bekaert M."/>
        </authorList>
    </citation>
    <scope>NUCLEOTIDE SEQUENCE</scope>
</reference>
<dbReference type="InterPro" id="IPR017452">
    <property type="entry name" value="GPCR_Rhodpsn_7TM"/>
</dbReference>
<dbReference type="GO" id="GO:0016020">
    <property type="term" value="C:membrane"/>
    <property type="evidence" value="ECO:0007669"/>
    <property type="project" value="UniProtKB-SubCell"/>
</dbReference>
<evidence type="ECO:0000256" key="2">
    <source>
        <dbReference type="ARBA" id="ARBA00022692"/>
    </source>
</evidence>
<evidence type="ECO:0000256" key="1">
    <source>
        <dbReference type="ARBA" id="ARBA00004141"/>
    </source>
</evidence>
<evidence type="ECO:0000256" key="9">
    <source>
        <dbReference type="SAM" id="Phobius"/>
    </source>
</evidence>
<dbReference type="Gene3D" id="1.20.1070.10">
    <property type="entry name" value="Rhodopsin 7-helix transmembrane proteins"/>
    <property type="match status" value="1"/>
</dbReference>
<dbReference type="OrthoDB" id="5969463at2759"/>
<keyword evidence="7" id="KW-0807">Transducer</keyword>
<evidence type="ECO:0000256" key="5">
    <source>
        <dbReference type="ARBA" id="ARBA00023136"/>
    </source>
</evidence>
<evidence type="ECO:0000256" key="3">
    <source>
        <dbReference type="ARBA" id="ARBA00022989"/>
    </source>
</evidence>
<feature type="compositionally biased region" description="Basic and acidic residues" evidence="8">
    <location>
        <begin position="106"/>
        <end position="121"/>
    </location>
</feature>
<evidence type="ECO:0000256" key="4">
    <source>
        <dbReference type="ARBA" id="ARBA00023040"/>
    </source>
</evidence>
<sequence>MKLCMLQKPSMSISMRKTALFLAILLSILFALPLPFIYGTIKYQSTEYGISGMRCGRLKEGNGVFMILYSIGFGMYVFALVTTLIIIYSKILKTVFRNLKEHKSDTTGSKKEIEKTDENESRPNSSCKETEVSITSAKAAKQAMIPETTSDSVGQHVSKSAVANTVESALSGKRRTRNEITRKVTIMFCIITTVFVLCYIPKVTILCLEGIYDGFWENLSSSLRPAVTFLYHIFIINNIVNPLIYAFMDIEFRDNALILLKRMFNSCIK</sequence>
<dbReference type="PROSITE" id="PS50262">
    <property type="entry name" value="G_PROTEIN_RECEP_F1_2"/>
    <property type="match status" value="1"/>
</dbReference>
<evidence type="ECO:0000256" key="6">
    <source>
        <dbReference type="ARBA" id="ARBA00023170"/>
    </source>
</evidence>